<sequence>PHGRERAIRNSKNLFLQAHHADPTGHWLKVTNTETGEIVGGCRWHIHKTNPYHQHEDDGKQVDAATQKPYEAPTYEESMEKEFASLILGQVLNPRARRYVRPHTHFANNLFDLHICFVHPSYRNRGIGRTLAAWGVEKADDMRVESFLEATDMGRELYQKLGFVVVSIEEADASRQGLDEEWEELRRKFLPYHWHCMWRPVAGVFEQGVTKLPW</sequence>
<proteinExistence type="predicted"/>
<dbReference type="InterPro" id="IPR016181">
    <property type="entry name" value="Acyl_CoA_acyltransferase"/>
</dbReference>
<accession>A0A6A6SKN0</accession>
<feature type="non-terminal residue" evidence="2">
    <location>
        <position position="1"/>
    </location>
</feature>
<dbReference type="Pfam" id="PF13508">
    <property type="entry name" value="Acetyltransf_7"/>
    <property type="match status" value="1"/>
</dbReference>
<dbReference type="CDD" id="cd04301">
    <property type="entry name" value="NAT_SF"/>
    <property type="match status" value="1"/>
</dbReference>
<dbReference type="PROSITE" id="PS51186">
    <property type="entry name" value="GNAT"/>
    <property type="match status" value="1"/>
</dbReference>
<dbReference type="SUPFAM" id="SSF55729">
    <property type="entry name" value="Acyl-CoA N-acyltransferases (Nat)"/>
    <property type="match status" value="1"/>
</dbReference>
<evidence type="ECO:0000313" key="3">
    <source>
        <dbReference type="Proteomes" id="UP000799324"/>
    </source>
</evidence>
<dbReference type="InterPro" id="IPR000182">
    <property type="entry name" value="GNAT_dom"/>
</dbReference>
<dbReference type="PANTHER" id="PTHR42791:SF5">
    <property type="entry name" value="HYPOTHETICAL ACETYLTRANSFERASE (EUROFUNG)"/>
    <property type="match status" value="1"/>
</dbReference>
<dbReference type="GO" id="GO:0016747">
    <property type="term" value="F:acyltransferase activity, transferring groups other than amino-acyl groups"/>
    <property type="evidence" value="ECO:0007669"/>
    <property type="project" value="InterPro"/>
</dbReference>
<reference evidence="2" key="1">
    <citation type="journal article" date="2020" name="Stud. Mycol.">
        <title>101 Dothideomycetes genomes: a test case for predicting lifestyles and emergence of pathogens.</title>
        <authorList>
            <person name="Haridas S."/>
            <person name="Albert R."/>
            <person name="Binder M."/>
            <person name="Bloem J."/>
            <person name="Labutti K."/>
            <person name="Salamov A."/>
            <person name="Andreopoulos B."/>
            <person name="Baker S."/>
            <person name="Barry K."/>
            <person name="Bills G."/>
            <person name="Bluhm B."/>
            <person name="Cannon C."/>
            <person name="Castanera R."/>
            <person name="Culley D."/>
            <person name="Daum C."/>
            <person name="Ezra D."/>
            <person name="Gonzalez J."/>
            <person name="Henrissat B."/>
            <person name="Kuo A."/>
            <person name="Liang C."/>
            <person name="Lipzen A."/>
            <person name="Lutzoni F."/>
            <person name="Magnuson J."/>
            <person name="Mondo S."/>
            <person name="Nolan M."/>
            <person name="Ohm R."/>
            <person name="Pangilinan J."/>
            <person name="Park H.-J."/>
            <person name="Ramirez L."/>
            <person name="Alfaro M."/>
            <person name="Sun H."/>
            <person name="Tritt A."/>
            <person name="Yoshinaga Y."/>
            <person name="Zwiers L.-H."/>
            <person name="Turgeon B."/>
            <person name="Goodwin S."/>
            <person name="Spatafora J."/>
            <person name="Crous P."/>
            <person name="Grigoriev I."/>
        </authorList>
    </citation>
    <scope>NUCLEOTIDE SEQUENCE</scope>
    <source>
        <strain evidence="2">CBS 122681</strain>
    </source>
</reference>
<keyword evidence="3" id="KW-1185">Reference proteome</keyword>
<dbReference type="EMBL" id="MU004540">
    <property type="protein sequence ID" value="KAF2648406.1"/>
    <property type="molecule type" value="Genomic_DNA"/>
</dbReference>
<dbReference type="OrthoDB" id="410198at2759"/>
<dbReference type="InterPro" id="IPR052523">
    <property type="entry name" value="Trichothecene_AcTrans"/>
</dbReference>
<feature type="domain" description="N-acetyltransferase" evidence="1">
    <location>
        <begin position="46"/>
        <end position="191"/>
    </location>
</feature>
<dbReference type="PANTHER" id="PTHR42791">
    <property type="entry name" value="GNAT FAMILY ACETYLTRANSFERASE"/>
    <property type="match status" value="1"/>
</dbReference>
<name>A0A6A6SKN0_9PLEO</name>
<dbReference type="AlphaFoldDB" id="A0A6A6SKN0"/>
<evidence type="ECO:0000313" key="2">
    <source>
        <dbReference type="EMBL" id="KAF2648406.1"/>
    </source>
</evidence>
<gene>
    <name evidence="2" type="ORF">K491DRAFT_612804</name>
</gene>
<evidence type="ECO:0000259" key="1">
    <source>
        <dbReference type="PROSITE" id="PS51186"/>
    </source>
</evidence>
<organism evidence="2 3">
    <name type="scientific">Lophiostoma macrostomum CBS 122681</name>
    <dbReference type="NCBI Taxonomy" id="1314788"/>
    <lineage>
        <taxon>Eukaryota</taxon>
        <taxon>Fungi</taxon>
        <taxon>Dikarya</taxon>
        <taxon>Ascomycota</taxon>
        <taxon>Pezizomycotina</taxon>
        <taxon>Dothideomycetes</taxon>
        <taxon>Pleosporomycetidae</taxon>
        <taxon>Pleosporales</taxon>
        <taxon>Lophiostomataceae</taxon>
        <taxon>Lophiostoma</taxon>
    </lineage>
</organism>
<dbReference type="Gene3D" id="3.40.630.30">
    <property type="match status" value="1"/>
</dbReference>
<protein>
    <recommendedName>
        <fullName evidence="1">N-acetyltransferase domain-containing protein</fullName>
    </recommendedName>
</protein>
<dbReference type="Proteomes" id="UP000799324">
    <property type="component" value="Unassembled WGS sequence"/>
</dbReference>